<feature type="transmembrane region" description="Helical" evidence="1">
    <location>
        <begin position="113"/>
        <end position="132"/>
    </location>
</feature>
<dbReference type="OrthoDB" id="345640at2"/>
<proteinExistence type="predicted"/>
<dbReference type="Gene3D" id="1.25.40.590">
    <property type="entry name" value="Type IV / VI secretion system, DotU"/>
    <property type="match status" value="1"/>
</dbReference>
<evidence type="ECO:0000256" key="1">
    <source>
        <dbReference type="SAM" id="Phobius"/>
    </source>
</evidence>
<reference evidence="3 4" key="1">
    <citation type="submission" date="2019-04" db="EMBL/GenBank/DDBJ databases">
        <authorList>
            <person name="Li Y."/>
            <person name="Wang J."/>
        </authorList>
    </citation>
    <scope>NUCLEOTIDE SEQUENCE [LARGE SCALE GENOMIC DNA]</scope>
    <source>
        <strain evidence="3 4">DSM 14668</strain>
    </source>
</reference>
<name>A0A4U1JIF5_9BACT</name>
<comment type="caution">
    <text evidence="3">The sequence shown here is derived from an EMBL/GenBank/DDBJ whole genome shotgun (WGS) entry which is preliminary data.</text>
</comment>
<evidence type="ECO:0000259" key="2">
    <source>
        <dbReference type="Pfam" id="PF09850"/>
    </source>
</evidence>
<evidence type="ECO:0000313" key="4">
    <source>
        <dbReference type="Proteomes" id="UP000309215"/>
    </source>
</evidence>
<dbReference type="InterPro" id="IPR038522">
    <property type="entry name" value="T4/T6SS_DotU_sf"/>
</dbReference>
<keyword evidence="4" id="KW-1185">Reference proteome</keyword>
<sequence>MERSIGVYGEELLLWICAVRQSPRRPPAEHLLQQANSLMNELKSSKASDELPVVSSDDGQFAIAAIIDEIAMSLPDLRPLWSQYSLQATRWHTTNAGVEFYQRLDRVKEGPKSVLATYYVVLGLGFLGRFGLPGQVQYGATQTRIDVARILGVDPDRDWHAGALRPVREETVRPIDHQNPWWKSLWMARGIGIFFVVVGLILIIVSAVGGK</sequence>
<evidence type="ECO:0000313" key="3">
    <source>
        <dbReference type="EMBL" id="TKD12441.1"/>
    </source>
</evidence>
<keyword evidence="1" id="KW-1133">Transmembrane helix</keyword>
<gene>
    <name evidence="3" type="ORF">E8A74_04905</name>
</gene>
<protein>
    <submittedName>
        <fullName evidence="3">DotU family type IV/VI secretion system protein</fullName>
    </submittedName>
</protein>
<dbReference type="EMBL" id="SSMQ01000003">
    <property type="protein sequence ID" value="TKD12441.1"/>
    <property type="molecule type" value="Genomic_DNA"/>
</dbReference>
<organism evidence="3 4">
    <name type="scientific">Polyangium fumosum</name>
    <dbReference type="NCBI Taxonomy" id="889272"/>
    <lineage>
        <taxon>Bacteria</taxon>
        <taxon>Pseudomonadati</taxon>
        <taxon>Myxococcota</taxon>
        <taxon>Polyangia</taxon>
        <taxon>Polyangiales</taxon>
        <taxon>Polyangiaceae</taxon>
        <taxon>Polyangium</taxon>
    </lineage>
</organism>
<dbReference type="Pfam" id="PF09850">
    <property type="entry name" value="DotU"/>
    <property type="match status" value="1"/>
</dbReference>
<dbReference type="Proteomes" id="UP000309215">
    <property type="component" value="Unassembled WGS sequence"/>
</dbReference>
<feature type="domain" description="Type IV / VI secretion system DotU" evidence="2">
    <location>
        <begin position="11"/>
        <end position="197"/>
    </location>
</feature>
<dbReference type="PANTHER" id="PTHR38033:SF1">
    <property type="entry name" value="DOTU FAMILY TYPE IV_VI SECRETION SYSTEM PROTEIN"/>
    <property type="match status" value="1"/>
</dbReference>
<dbReference type="PANTHER" id="PTHR38033">
    <property type="entry name" value="MEMBRANE PROTEIN-RELATED"/>
    <property type="match status" value="1"/>
</dbReference>
<dbReference type="AlphaFoldDB" id="A0A4U1JIF5"/>
<dbReference type="RefSeq" id="WP_136927741.1">
    <property type="nucleotide sequence ID" value="NZ_SSMQ01000003.1"/>
</dbReference>
<keyword evidence="1" id="KW-0812">Transmembrane</keyword>
<dbReference type="InterPro" id="IPR017732">
    <property type="entry name" value="T4/T6SS_DotU"/>
</dbReference>
<feature type="transmembrane region" description="Helical" evidence="1">
    <location>
        <begin position="186"/>
        <end position="208"/>
    </location>
</feature>
<accession>A0A4U1JIF5</accession>
<keyword evidence="1" id="KW-0472">Membrane</keyword>